<feature type="domain" description="BESS" evidence="4">
    <location>
        <begin position="198"/>
        <end position="237"/>
    </location>
</feature>
<reference evidence="5" key="2">
    <citation type="submission" date="2022-06" db="UniProtKB">
        <authorList>
            <consortium name="EnsemblMetazoa"/>
        </authorList>
    </citation>
    <scope>IDENTIFICATION</scope>
</reference>
<feature type="compositionally biased region" description="Low complexity" evidence="2">
    <location>
        <begin position="238"/>
        <end position="248"/>
    </location>
</feature>
<dbReference type="SMART" id="SM00595">
    <property type="entry name" value="MADF"/>
    <property type="match status" value="1"/>
</dbReference>
<dbReference type="PROSITE" id="PS51029">
    <property type="entry name" value="MADF"/>
    <property type="match status" value="1"/>
</dbReference>
<dbReference type="Pfam" id="PF10545">
    <property type="entry name" value="MADF_DNA_bdg"/>
    <property type="match status" value="1"/>
</dbReference>
<comment type="subcellular location">
    <subcellularLocation>
        <location evidence="1">Nucleus</location>
    </subcellularLocation>
</comment>
<evidence type="ECO:0000313" key="5">
    <source>
        <dbReference type="EnsemblMetazoa" id="XP_008186020.1"/>
    </source>
</evidence>
<dbReference type="RefSeq" id="XP_008186020.1">
    <property type="nucleotide sequence ID" value="XM_008187798.1"/>
</dbReference>
<feature type="domain" description="MADF" evidence="3">
    <location>
        <begin position="10"/>
        <end position="98"/>
    </location>
</feature>
<evidence type="ECO:0000256" key="1">
    <source>
        <dbReference type="PROSITE-ProRule" id="PRU00371"/>
    </source>
</evidence>
<dbReference type="GO" id="GO:0006357">
    <property type="term" value="P:regulation of transcription by RNA polymerase II"/>
    <property type="evidence" value="ECO:0007669"/>
    <property type="project" value="TreeGrafter"/>
</dbReference>
<dbReference type="GO" id="GO:0005667">
    <property type="term" value="C:transcription regulator complex"/>
    <property type="evidence" value="ECO:0007669"/>
    <property type="project" value="TreeGrafter"/>
</dbReference>
<feature type="region of interest" description="Disordered" evidence="2">
    <location>
        <begin position="135"/>
        <end position="174"/>
    </location>
</feature>
<evidence type="ECO:0000259" key="3">
    <source>
        <dbReference type="PROSITE" id="PS51029"/>
    </source>
</evidence>
<keyword evidence="1" id="KW-0539">Nucleus</keyword>
<keyword evidence="6" id="KW-1185">Reference proteome</keyword>
<dbReference type="InterPro" id="IPR006578">
    <property type="entry name" value="MADF-dom"/>
</dbReference>
<dbReference type="Proteomes" id="UP000007819">
    <property type="component" value="Chromosome A1"/>
</dbReference>
<reference evidence="6" key="1">
    <citation type="submission" date="2010-06" db="EMBL/GenBank/DDBJ databases">
        <authorList>
            <person name="Jiang H."/>
            <person name="Abraham K."/>
            <person name="Ali S."/>
            <person name="Alsbrooks S.L."/>
            <person name="Anim B.N."/>
            <person name="Anosike U.S."/>
            <person name="Attaway T."/>
            <person name="Bandaranaike D.P."/>
            <person name="Battles P.K."/>
            <person name="Bell S.N."/>
            <person name="Bell A.V."/>
            <person name="Beltran B."/>
            <person name="Bickham C."/>
            <person name="Bustamante Y."/>
            <person name="Caleb T."/>
            <person name="Canada A."/>
            <person name="Cardenas V."/>
            <person name="Carter K."/>
            <person name="Chacko J."/>
            <person name="Chandrabose M.N."/>
            <person name="Chavez D."/>
            <person name="Chavez A."/>
            <person name="Chen L."/>
            <person name="Chu H.-S."/>
            <person name="Claassen K.J."/>
            <person name="Cockrell R."/>
            <person name="Collins M."/>
            <person name="Cooper J.A."/>
            <person name="Cree A."/>
            <person name="Curry S.M."/>
            <person name="Da Y."/>
            <person name="Dao M.D."/>
            <person name="Das B."/>
            <person name="Davila M.-L."/>
            <person name="Davy-Carroll L."/>
            <person name="Denson S."/>
            <person name="Dinh H."/>
            <person name="Ebong V.E."/>
            <person name="Edwards J.R."/>
            <person name="Egan A."/>
            <person name="El-Daye J."/>
            <person name="Escobedo L."/>
            <person name="Fernandez S."/>
            <person name="Fernando P.R."/>
            <person name="Flagg N."/>
            <person name="Forbes L.D."/>
            <person name="Fowler R.G."/>
            <person name="Fu Q."/>
            <person name="Gabisi R.A."/>
            <person name="Ganer J."/>
            <person name="Garbino Pronczuk A."/>
            <person name="Garcia R.M."/>
            <person name="Garner T."/>
            <person name="Garrett T.E."/>
            <person name="Gonzalez D.A."/>
            <person name="Hamid H."/>
            <person name="Hawkins E.S."/>
            <person name="Hirani K."/>
            <person name="Hogues M.E."/>
            <person name="Hollins B."/>
            <person name="Hsiao C.-H."/>
            <person name="Jabil R."/>
            <person name="James M.L."/>
            <person name="Jhangiani S.N."/>
            <person name="Johnson B."/>
            <person name="Johnson Q."/>
            <person name="Joshi V."/>
            <person name="Kalu J.B."/>
            <person name="Kam C."/>
            <person name="Kashfia A."/>
            <person name="Keebler J."/>
            <person name="Kisamo H."/>
            <person name="Kovar C.L."/>
            <person name="Lago L.A."/>
            <person name="Lai C.-Y."/>
            <person name="Laidlaw J."/>
            <person name="Lara F."/>
            <person name="Le T.-K."/>
            <person name="Lee S.L."/>
            <person name="Legall F.H."/>
            <person name="Lemon S.J."/>
            <person name="Lewis L.R."/>
            <person name="Li B."/>
            <person name="Liu Y."/>
            <person name="Liu Y.-S."/>
            <person name="Lopez J."/>
            <person name="Lozado R.J."/>
            <person name="Lu J."/>
            <person name="Madu R.C."/>
            <person name="Maheshwari M."/>
            <person name="Maheshwari R."/>
            <person name="Malloy K."/>
            <person name="Martinez E."/>
            <person name="Mathew T."/>
            <person name="Mercado I.C."/>
            <person name="Mercado C."/>
            <person name="Meyer B."/>
            <person name="Montgomery K."/>
            <person name="Morgan M.B."/>
            <person name="Munidasa M."/>
            <person name="Nazareth L.V."/>
            <person name="Nelson J."/>
            <person name="Ng B.M."/>
            <person name="Nguyen N.B."/>
            <person name="Nguyen P.Q."/>
            <person name="Nguyen T."/>
            <person name="Obregon M."/>
            <person name="Okwuonu G.O."/>
            <person name="Onwere C.G."/>
            <person name="Orozco G."/>
            <person name="Parra A."/>
            <person name="Patel S."/>
            <person name="Patil S."/>
            <person name="Perez A."/>
            <person name="Perez Y."/>
            <person name="Pham C."/>
            <person name="Primus E.L."/>
            <person name="Pu L.-L."/>
            <person name="Puazo M."/>
            <person name="Qin X."/>
            <person name="Quiroz J.B."/>
            <person name="Reese J."/>
            <person name="Richards S."/>
            <person name="Rives C.M."/>
            <person name="Robberts R."/>
            <person name="Ruiz S.J."/>
            <person name="Ruiz M.J."/>
            <person name="Santibanez J."/>
            <person name="Schneider B.W."/>
            <person name="Sisson I."/>
            <person name="Smith M."/>
            <person name="Sodergren E."/>
            <person name="Song X.-Z."/>
            <person name="Song B.B."/>
            <person name="Summersgill H."/>
            <person name="Thelus R."/>
            <person name="Thornton R.D."/>
            <person name="Trejos Z.Y."/>
            <person name="Usmani K."/>
            <person name="Vattathil S."/>
            <person name="Villasana D."/>
            <person name="Walker D.L."/>
            <person name="Wang S."/>
            <person name="Wang K."/>
            <person name="White C.S."/>
            <person name="Williams A.C."/>
            <person name="Williamson J."/>
            <person name="Wilson K."/>
            <person name="Woghiren I.O."/>
            <person name="Woodworth J.R."/>
            <person name="Worley K.C."/>
            <person name="Wright R.A."/>
            <person name="Wu W."/>
            <person name="Young L."/>
            <person name="Zhang L."/>
            <person name="Zhang J."/>
            <person name="Zhu Y."/>
            <person name="Muzny D.M."/>
            <person name="Weinstock G."/>
            <person name="Gibbs R.A."/>
        </authorList>
    </citation>
    <scope>NUCLEOTIDE SEQUENCE [LARGE SCALE GENOMIC DNA]</scope>
    <source>
        <strain evidence="6">LSR1</strain>
    </source>
</reference>
<dbReference type="EnsemblMetazoa" id="XM_008187798.2">
    <property type="protein sequence ID" value="XP_008186020.1"/>
    <property type="gene ID" value="LOC103310231"/>
</dbReference>
<dbReference type="KEGG" id="api:103310231"/>
<evidence type="ECO:0000259" key="4">
    <source>
        <dbReference type="PROSITE" id="PS51031"/>
    </source>
</evidence>
<evidence type="ECO:0000256" key="2">
    <source>
        <dbReference type="SAM" id="MobiDB-lite"/>
    </source>
</evidence>
<feature type="compositionally biased region" description="Polar residues" evidence="2">
    <location>
        <begin position="135"/>
        <end position="168"/>
    </location>
</feature>
<dbReference type="GeneID" id="103310231"/>
<feature type="compositionally biased region" description="Polar residues" evidence="2">
    <location>
        <begin position="249"/>
        <end position="268"/>
    </location>
</feature>
<name>A0A8R2FAB8_ACYPI</name>
<feature type="region of interest" description="Disordered" evidence="2">
    <location>
        <begin position="238"/>
        <end position="268"/>
    </location>
</feature>
<dbReference type="PROSITE" id="PS51031">
    <property type="entry name" value="BESS"/>
    <property type="match status" value="1"/>
</dbReference>
<dbReference type="GO" id="GO:0003677">
    <property type="term" value="F:DNA binding"/>
    <property type="evidence" value="ECO:0007669"/>
    <property type="project" value="InterPro"/>
</dbReference>
<dbReference type="Pfam" id="PF02944">
    <property type="entry name" value="BESS"/>
    <property type="match status" value="1"/>
</dbReference>
<dbReference type="InterPro" id="IPR039353">
    <property type="entry name" value="TF_Adf1"/>
</dbReference>
<proteinExistence type="predicted"/>
<organism evidence="5 6">
    <name type="scientific">Acyrthosiphon pisum</name>
    <name type="common">Pea aphid</name>
    <dbReference type="NCBI Taxonomy" id="7029"/>
    <lineage>
        <taxon>Eukaryota</taxon>
        <taxon>Metazoa</taxon>
        <taxon>Ecdysozoa</taxon>
        <taxon>Arthropoda</taxon>
        <taxon>Hexapoda</taxon>
        <taxon>Insecta</taxon>
        <taxon>Pterygota</taxon>
        <taxon>Neoptera</taxon>
        <taxon>Paraneoptera</taxon>
        <taxon>Hemiptera</taxon>
        <taxon>Sternorrhyncha</taxon>
        <taxon>Aphidomorpha</taxon>
        <taxon>Aphidoidea</taxon>
        <taxon>Aphididae</taxon>
        <taxon>Macrosiphini</taxon>
        <taxon>Acyrthosiphon</taxon>
    </lineage>
</organism>
<dbReference type="PANTHER" id="PTHR12243">
    <property type="entry name" value="MADF DOMAIN TRANSCRIPTION FACTOR"/>
    <property type="match status" value="1"/>
</dbReference>
<protein>
    <submittedName>
        <fullName evidence="5">Uncharacterized protein</fullName>
    </submittedName>
</protein>
<dbReference type="InterPro" id="IPR004210">
    <property type="entry name" value="BESS_motif"/>
</dbReference>
<accession>A0A8R2FAB8</accession>
<dbReference type="OrthoDB" id="6147983at2759"/>
<sequence>MTNEQERNIFFVQQIEQHSCLYDIRSPSYTRTDKKERAWEDIAKQTNESVATCKEKWRNLRTVFLRHLRKKTPSGSQADFSKKYYLYDAMQFLMPFIKSGRQQKGNLTAPQPETEMSPMSDVNIFDDVTEDEFPNSNHTVNSEPVLDQSTSQPTQPIHNKMLSNIGHQKSNKKKTTNEIDVDRCFIDYFKNKKHKPNDSADEKFLLSLLPDVQQMSQTQKRRFKREVLAVIDSILEEPTTSTPSTSDTGNTYSSETDNSTLQTPNHTVDSYKDNEFDFYY</sequence>
<dbReference type="GO" id="GO:0005634">
    <property type="term" value="C:nucleus"/>
    <property type="evidence" value="ECO:0007669"/>
    <property type="project" value="UniProtKB-SubCell"/>
</dbReference>
<dbReference type="AlphaFoldDB" id="A0A8R2FAB8"/>
<evidence type="ECO:0000313" key="6">
    <source>
        <dbReference type="Proteomes" id="UP000007819"/>
    </source>
</evidence>
<dbReference type="PANTHER" id="PTHR12243:SF60">
    <property type="entry name" value="SI:CH211-15D5.12-RELATED"/>
    <property type="match status" value="1"/>
</dbReference>